<dbReference type="EMBL" id="CP058561">
    <property type="protein sequence ID" value="QUH31122.1"/>
    <property type="molecule type" value="Genomic_DNA"/>
</dbReference>
<keyword evidence="2" id="KW-1185">Reference proteome</keyword>
<evidence type="ECO:0000313" key="2">
    <source>
        <dbReference type="Proteomes" id="UP000677305"/>
    </source>
</evidence>
<dbReference type="KEGG" id="vgu:HYG85_20235"/>
<accession>A0A8J8MDX1</accession>
<dbReference type="AlphaFoldDB" id="A0A8J8MDX1"/>
<name>A0A8J8MDX1_9FIRM</name>
<proteinExistence type="predicted"/>
<reference evidence="1 2" key="1">
    <citation type="submission" date="2020-07" db="EMBL/GenBank/DDBJ databases">
        <title>Vallitalea guaymasensis genome.</title>
        <authorList>
            <person name="Postec A."/>
        </authorList>
    </citation>
    <scope>NUCLEOTIDE SEQUENCE [LARGE SCALE GENOMIC DNA]</scope>
    <source>
        <strain evidence="1 2">Ra1766G1</strain>
    </source>
</reference>
<sequence>MKPARNAFIGYSYQKSVAFLMIAKMDVERKIKEIEIEADVNHQFDDLILVVLMNTTGYACGSKKLIAMSRKK</sequence>
<protein>
    <submittedName>
        <fullName evidence="1">Uncharacterized protein</fullName>
    </submittedName>
</protein>
<gene>
    <name evidence="1" type="ORF">HYG85_20235</name>
</gene>
<dbReference type="RefSeq" id="WP_212691199.1">
    <property type="nucleotide sequence ID" value="NZ_CP058561.1"/>
</dbReference>
<organism evidence="1 2">
    <name type="scientific">Vallitalea guaymasensis</name>
    <dbReference type="NCBI Taxonomy" id="1185412"/>
    <lineage>
        <taxon>Bacteria</taxon>
        <taxon>Bacillati</taxon>
        <taxon>Bacillota</taxon>
        <taxon>Clostridia</taxon>
        <taxon>Lachnospirales</taxon>
        <taxon>Vallitaleaceae</taxon>
        <taxon>Vallitalea</taxon>
    </lineage>
</organism>
<evidence type="ECO:0000313" key="1">
    <source>
        <dbReference type="EMBL" id="QUH31122.1"/>
    </source>
</evidence>
<dbReference type="Proteomes" id="UP000677305">
    <property type="component" value="Chromosome"/>
</dbReference>